<dbReference type="Gene3D" id="1.10.3330.10">
    <property type="entry name" value="Oxo-4-hydroxy-4-carboxy-5-ureidoimidazoline decarboxylase"/>
    <property type="match status" value="1"/>
</dbReference>
<dbReference type="InterPro" id="IPR018020">
    <property type="entry name" value="OHCU_decarboxylase"/>
</dbReference>
<dbReference type="GO" id="GO:0019628">
    <property type="term" value="P:urate catabolic process"/>
    <property type="evidence" value="ECO:0007669"/>
    <property type="project" value="UniProtKB-UniPathway"/>
</dbReference>
<accession>A0A2C9D877</accession>
<evidence type="ECO:0000256" key="4">
    <source>
        <dbReference type="ARBA" id="ARBA00022631"/>
    </source>
</evidence>
<feature type="domain" description="Oxo-4-hydroxy-4-carboxy-5-ureidoimidazoline decarboxylase" evidence="7">
    <location>
        <begin position="12"/>
        <end position="168"/>
    </location>
</feature>
<dbReference type="GO" id="GO:0051997">
    <property type="term" value="F:2-oxo-4-hydroxy-4-carboxy-5-ureidoimidazoline decarboxylase activity"/>
    <property type="evidence" value="ECO:0007669"/>
    <property type="project" value="UniProtKB-EC"/>
</dbReference>
<dbReference type="Pfam" id="PF09349">
    <property type="entry name" value="OHCU_decarbox"/>
    <property type="match status" value="1"/>
</dbReference>
<dbReference type="UniPathway" id="UPA00394">
    <property type="reaction ID" value="UER00652"/>
</dbReference>
<dbReference type="AlphaFoldDB" id="A0A2C9D877"/>
<keyword evidence="4" id="KW-0659">Purine metabolism</keyword>
<proteinExistence type="predicted"/>
<dbReference type="OrthoDB" id="9800909at2"/>
<keyword evidence="9" id="KW-1185">Reference proteome</keyword>
<sequence>MSSDPLSIEGVNGLPEGRFMAMFGDVAEHSPWVARQAMAGRPFADREAMIQAMTDAIGKAPLEARLALIRAHPDLAGKAAIAGEIAEDSRREQAGVGLDRLTESEYETFQRLNDSYKKRFGFPFILAVKGATKEIILREFQVRVQNDPVAERETALAQIGRIIRFRIEDRVLP</sequence>
<dbReference type="PANTHER" id="PTHR43466:SF1">
    <property type="entry name" value="2-OXO-4-HYDROXY-4-CARBOXY-5-UREIDOIMIDAZOLINE DECARBOXYLASE-RELATED"/>
    <property type="match status" value="1"/>
</dbReference>
<dbReference type="SUPFAM" id="SSF158694">
    <property type="entry name" value="UraD-Like"/>
    <property type="match status" value="1"/>
</dbReference>
<dbReference type="GO" id="GO:0000255">
    <property type="term" value="P:allantoin metabolic process"/>
    <property type="evidence" value="ECO:0007669"/>
    <property type="project" value="InterPro"/>
</dbReference>
<dbReference type="RefSeq" id="WP_099556855.1">
    <property type="nucleotide sequence ID" value="NZ_LT960614.1"/>
</dbReference>
<evidence type="ECO:0000256" key="1">
    <source>
        <dbReference type="ARBA" id="ARBA00001163"/>
    </source>
</evidence>
<evidence type="ECO:0000256" key="6">
    <source>
        <dbReference type="ARBA" id="ARBA00023239"/>
    </source>
</evidence>
<reference evidence="9" key="1">
    <citation type="submission" date="2017-09" db="EMBL/GenBank/DDBJ databases">
        <title>Genome sequence of Nannocystis excedens DSM 71.</title>
        <authorList>
            <person name="Blom J."/>
        </authorList>
    </citation>
    <scope>NUCLEOTIDE SEQUENCE [LARGE SCALE GENOMIC DNA]</scope>
    <source>
        <strain evidence="9">type strain: E19</strain>
    </source>
</reference>
<dbReference type="EMBL" id="LT960614">
    <property type="protein sequence ID" value="SON56476.1"/>
    <property type="molecule type" value="Genomic_DNA"/>
</dbReference>
<evidence type="ECO:0000256" key="2">
    <source>
        <dbReference type="ARBA" id="ARBA00004754"/>
    </source>
</evidence>
<protein>
    <recommendedName>
        <fullName evidence="3">2-oxo-4-hydroxy-4-carboxy-5-ureidoimidazoline decarboxylase</fullName>
        <ecNumber evidence="3">4.1.1.97</ecNumber>
    </recommendedName>
</protein>
<dbReference type="EC" id="4.1.1.97" evidence="3"/>
<comment type="catalytic activity">
    <reaction evidence="1">
        <text>5-hydroxy-2-oxo-4-ureido-2,5-dihydro-1H-imidazole-5-carboxylate + H(+) = (S)-allantoin + CO2</text>
        <dbReference type="Rhea" id="RHEA:26301"/>
        <dbReference type="ChEBI" id="CHEBI:15378"/>
        <dbReference type="ChEBI" id="CHEBI:15678"/>
        <dbReference type="ChEBI" id="CHEBI:16526"/>
        <dbReference type="ChEBI" id="CHEBI:58639"/>
        <dbReference type="EC" id="4.1.1.97"/>
    </reaction>
</comment>
<dbReference type="NCBIfam" id="TIGR03164">
    <property type="entry name" value="UHCUDC"/>
    <property type="match status" value="1"/>
</dbReference>
<dbReference type="PANTHER" id="PTHR43466">
    <property type="entry name" value="2-OXO-4-HYDROXY-4-CARBOXY-5-UREIDOIMIDAZOLINE DECARBOXYLASE-RELATED"/>
    <property type="match status" value="1"/>
</dbReference>
<evidence type="ECO:0000256" key="3">
    <source>
        <dbReference type="ARBA" id="ARBA00012257"/>
    </source>
</evidence>
<evidence type="ECO:0000256" key="5">
    <source>
        <dbReference type="ARBA" id="ARBA00022793"/>
    </source>
</evidence>
<evidence type="ECO:0000313" key="8">
    <source>
        <dbReference type="EMBL" id="SON56476.1"/>
    </source>
</evidence>
<dbReference type="InterPro" id="IPR036778">
    <property type="entry name" value="OHCU_decarboxylase_sf"/>
</dbReference>
<comment type="pathway">
    <text evidence="2">Purine metabolism; urate degradation; (S)-allantoin from urate: step 3/3.</text>
</comment>
<gene>
    <name evidence="8" type="primary">pucL</name>
    <name evidence="8" type="ORF">HDIA_2935</name>
</gene>
<dbReference type="InterPro" id="IPR017580">
    <property type="entry name" value="OHCU_decarboxylase-1"/>
</dbReference>
<dbReference type="GO" id="GO:0006144">
    <property type="term" value="P:purine nucleobase metabolic process"/>
    <property type="evidence" value="ECO:0007669"/>
    <property type="project" value="UniProtKB-KW"/>
</dbReference>
<evidence type="ECO:0000313" key="9">
    <source>
        <dbReference type="Proteomes" id="UP000223606"/>
    </source>
</evidence>
<dbReference type="Proteomes" id="UP000223606">
    <property type="component" value="Chromosome 1"/>
</dbReference>
<dbReference type="KEGG" id="hdi:HDIA_2935"/>
<keyword evidence="5" id="KW-0210">Decarboxylase</keyword>
<evidence type="ECO:0000259" key="7">
    <source>
        <dbReference type="Pfam" id="PF09349"/>
    </source>
</evidence>
<name>A0A2C9D877_9HYPH</name>
<keyword evidence="6" id="KW-0456">Lyase</keyword>
<organism evidence="8 9">
    <name type="scientific">Hartmannibacter diazotrophicus</name>
    <dbReference type="NCBI Taxonomy" id="1482074"/>
    <lineage>
        <taxon>Bacteria</taxon>
        <taxon>Pseudomonadati</taxon>
        <taxon>Pseudomonadota</taxon>
        <taxon>Alphaproteobacteria</taxon>
        <taxon>Hyphomicrobiales</taxon>
        <taxon>Pleomorphomonadaceae</taxon>
        <taxon>Hartmannibacter</taxon>
    </lineage>
</organism>